<dbReference type="InterPro" id="IPR050251">
    <property type="entry name" value="HpcH-HpaI_aldolase"/>
</dbReference>
<reference evidence="5 6" key="1">
    <citation type="submission" date="2014-04" db="EMBL/GenBank/DDBJ databases">
        <authorList>
            <consortium name="DOE Joint Genome Institute"/>
            <person name="Kuo A."/>
            <person name="Zuccaro A."/>
            <person name="Kohler A."/>
            <person name="Nagy L.G."/>
            <person name="Floudas D."/>
            <person name="Copeland A."/>
            <person name="Barry K.W."/>
            <person name="Cichocki N."/>
            <person name="Veneault-Fourrey C."/>
            <person name="LaButti K."/>
            <person name="Lindquist E.A."/>
            <person name="Lipzen A."/>
            <person name="Lundell T."/>
            <person name="Morin E."/>
            <person name="Murat C."/>
            <person name="Sun H."/>
            <person name="Tunlid A."/>
            <person name="Henrissat B."/>
            <person name="Grigoriev I.V."/>
            <person name="Hibbett D.S."/>
            <person name="Martin F."/>
            <person name="Nordberg H.P."/>
            <person name="Cantor M.N."/>
            <person name="Hua S.X."/>
        </authorList>
    </citation>
    <scope>NUCLEOTIDE SEQUENCE [LARGE SCALE GENOMIC DNA]</scope>
    <source>
        <strain evidence="5 6">MAFF 305830</strain>
    </source>
</reference>
<feature type="region of interest" description="Disordered" evidence="3">
    <location>
        <begin position="285"/>
        <end position="316"/>
    </location>
</feature>
<dbReference type="InterPro" id="IPR015813">
    <property type="entry name" value="Pyrv/PenolPyrv_kinase-like_dom"/>
</dbReference>
<gene>
    <name evidence="5" type="ORF">M408DRAFT_326567</name>
</gene>
<dbReference type="PANTHER" id="PTHR30502">
    <property type="entry name" value="2-KETO-3-DEOXY-L-RHAMNONATE ALDOLASE"/>
    <property type="match status" value="1"/>
</dbReference>
<evidence type="ECO:0000313" key="6">
    <source>
        <dbReference type="Proteomes" id="UP000054097"/>
    </source>
</evidence>
<dbReference type="GO" id="GO:0016832">
    <property type="term" value="F:aldehyde-lyase activity"/>
    <property type="evidence" value="ECO:0007669"/>
    <property type="project" value="TreeGrafter"/>
</dbReference>
<dbReference type="GO" id="GO:0005737">
    <property type="term" value="C:cytoplasm"/>
    <property type="evidence" value="ECO:0007669"/>
    <property type="project" value="TreeGrafter"/>
</dbReference>
<dbReference type="InterPro" id="IPR040442">
    <property type="entry name" value="Pyrv_kinase-like_dom_sf"/>
</dbReference>
<protein>
    <recommendedName>
        <fullName evidence="4">HpcH/HpaI aldolase/citrate lyase domain-containing protein</fullName>
    </recommendedName>
</protein>
<dbReference type="Gene3D" id="3.20.20.60">
    <property type="entry name" value="Phosphoenolpyruvate-binding domains"/>
    <property type="match status" value="1"/>
</dbReference>
<dbReference type="Pfam" id="PF03328">
    <property type="entry name" value="HpcH_HpaI"/>
    <property type="match status" value="1"/>
</dbReference>
<dbReference type="Proteomes" id="UP000054097">
    <property type="component" value="Unassembled WGS sequence"/>
</dbReference>
<keyword evidence="1" id="KW-0479">Metal-binding</keyword>
<evidence type="ECO:0000259" key="4">
    <source>
        <dbReference type="Pfam" id="PF03328"/>
    </source>
</evidence>
<accession>A0A0C3BL99</accession>
<dbReference type="PANTHER" id="PTHR30502:SF8">
    <property type="entry name" value="SYNTHASE, PUTATIVE-RELATED"/>
    <property type="match status" value="1"/>
</dbReference>
<dbReference type="STRING" id="933852.A0A0C3BL99"/>
<dbReference type="HOGENOM" id="CLU_059964_2_1_1"/>
<dbReference type="EMBL" id="KN824279">
    <property type="protein sequence ID" value="KIM32844.1"/>
    <property type="molecule type" value="Genomic_DNA"/>
</dbReference>
<evidence type="ECO:0000256" key="2">
    <source>
        <dbReference type="ARBA" id="ARBA00023239"/>
    </source>
</evidence>
<dbReference type="SUPFAM" id="SSF51621">
    <property type="entry name" value="Phosphoenolpyruvate/pyruvate domain"/>
    <property type="match status" value="1"/>
</dbReference>
<keyword evidence="2" id="KW-0456">Lyase</keyword>
<sequence>MDQFKATNFTQPSNLAAAIATGKTLLGVGVSFPSTETAKKVALTGYDWAFIDAEHAPFTPVLLADIIQTISFHSQGKMIPVIRVPSHEPSFIGVALDAGASGIVLPHTETREQAQNLVNLCRFPPEGKRSYPPWSWIPGINDQVPEGETIATMSNKHVVCIAQIESALGVENAEDIISLEGIDCVMIGIGDLQMDMGYKLDWNNSDPKYVAAIDKVEGLARKYNKPLVGFAFPEMKAVFEDRVRRGYQLFMSAADSYSMVYGLTAGGFQARQMIADIQATMKEEQEAKTKKANGVSNGQYVPEKEAKEASTTTVEA</sequence>
<evidence type="ECO:0000256" key="3">
    <source>
        <dbReference type="SAM" id="MobiDB-lite"/>
    </source>
</evidence>
<evidence type="ECO:0000313" key="5">
    <source>
        <dbReference type="EMBL" id="KIM32844.1"/>
    </source>
</evidence>
<dbReference type="OrthoDB" id="1621678at2759"/>
<dbReference type="GO" id="GO:0046872">
    <property type="term" value="F:metal ion binding"/>
    <property type="evidence" value="ECO:0007669"/>
    <property type="project" value="UniProtKB-KW"/>
</dbReference>
<dbReference type="AlphaFoldDB" id="A0A0C3BL99"/>
<keyword evidence="6" id="KW-1185">Reference proteome</keyword>
<name>A0A0C3BL99_SERVB</name>
<reference evidence="6" key="2">
    <citation type="submission" date="2015-01" db="EMBL/GenBank/DDBJ databases">
        <title>Evolutionary Origins and Diversification of the Mycorrhizal Mutualists.</title>
        <authorList>
            <consortium name="DOE Joint Genome Institute"/>
            <consortium name="Mycorrhizal Genomics Consortium"/>
            <person name="Kohler A."/>
            <person name="Kuo A."/>
            <person name="Nagy L.G."/>
            <person name="Floudas D."/>
            <person name="Copeland A."/>
            <person name="Barry K.W."/>
            <person name="Cichocki N."/>
            <person name="Veneault-Fourrey C."/>
            <person name="LaButti K."/>
            <person name="Lindquist E.A."/>
            <person name="Lipzen A."/>
            <person name="Lundell T."/>
            <person name="Morin E."/>
            <person name="Murat C."/>
            <person name="Riley R."/>
            <person name="Ohm R."/>
            <person name="Sun H."/>
            <person name="Tunlid A."/>
            <person name="Henrissat B."/>
            <person name="Grigoriev I.V."/>
            <person name="Hibbett D.S."/>
            <person name="Martin F."/>
        </authorList>
    </citation>
    <scope>NUCLEOTIDE SEQUENCE [LARGE SCALE GENOMIC DNA]</scope>
    <source>
        <strain evidence="6">MAFF 305830</strain>
    </source>
</reference>
<evidence type="ECO:0000256" key="1">
    <source>
        <dbReference type="ARBA" id="ARBA00022723"/>
    </source>
</evidence>
<organism evidence="5 6">
    <name type="scientific">Serendipita vermifera MAFF 305830</name>
    <dbReference type="NCBI Taxonomy" id="933852"/>
    <lineage>
        <taxon>Eukaryota</taxon>
        <taxon>Fungi</taxon>
        <taxon>Dikarya</taxon>
        <taxon>Basidiomycota</taxon>
        <taxon>Agaricomycotina</taxon>
        <taxon>Agaricomycetes</taxon>
        <taxon>Sebacinales</taxon>
        <taxon>Serendipitaceae</taxon>
        <taxon>Serendipita</taxon>
    </lineage>
</organism>
<proteinExistence type="predicted"/>
<dbReference type="InterPro" id="IPR005000">
    <property type="entry name" value="Aldolase/citrate-lyase_domain"/>
</dbReference>
<feature type="domain" description="HpcH/HpaI aldolase/citrate lyase" evidence="4">
    <location>
        <begin position="36"/>
        <end position="223"/>
    </location>
</feature>